<dbReference type="AlphaFoldDB" id="A0A4C1YSA4"/>
<dbReference type="EMBL" id="BGZK01001343">
    <property type="protein sequence ID" value="GBP77714.1"/>
    <property type="molecule type" value="Genomic_DNA"/>
</dbReference>
<dbReference type="InterPro" id="IPR052441">
    <property type="entry name" value="Armadillo-Ser/Thr_Kinase"/>
</dbReference>
<organism evidence="3 4">
    <name type="scientific">Eumeta variegata</name>
    <name type="common">Bagworm moth</name>
    <name type="synonym">Eumeta japonica</name>
    <dbReference type="NCBI Taxonomy" id="151549"/>
    <lineage>
        <taxon>Eukaryota</taxon>
        <taxon>Metazoa</taxon>
        <taxon>Ecdysozoa</taxon>
        <taxon>Arthropoda</taxon>
        <taxon>Hexapoda</taxon>
        <taxon>Insecta</taxon>
        <taxon>Pterygota</taxon>
        <taxon>Neoptera</taxon>
        <taxon>Endopterygota</taxon>
        <taxon>Lepidoptera</taxon>
        <taxon>Glossata</taxon>
        <taxon>Ditrysia</taxon>
        <taxon>Tineoidea</taxon>
        <taxon>Psychidae</taxon>
        <taxon>Oiketicinae</taxon>
        <taxon>Eumeta</taxon>
    </lineage>
</organism>
<feature type="domain" description="EDR1/CTR1/ARMC3-like peptidase-like" evidence="2">
    <location>
        <begin position="5"/>
        <end position="52"/>
    </location>
</feature>
<dbReference type="PANTHER" id="PTHR46618">
    <property type="entry name" value="ARMADILLO REPEAT-CONTAINING PROTEIN 3"/>
    <property type="match status" value="1"/>
</dbReference>
<name>A0A4C1YSA4_EUMVA</name>
<dbReference type="PANTHER" id="PTHR46618:SF1">
    <property type="entry name" value="ARMADILLO REPEAT-CONTAINING PROTEIN 3"/>
    <property type="match status" value="1"/>
</dbReference>
<gene>
    <name evidence="3" type="ORF">EVAR_62049_1</name>
</gene>
<evidence type="ECO:0000259" key="2">
    <source>
        <dbReference type="Pfam" id="PF14381"/>
    </source>
</evidence>
<proteinExistence type="predicted"/>
<dbReference type="OrthoDB" id="7537227at2759"/>
<reference evidence="3 4" key="1">
    <citation type="journal article" date="2019" name="Commun. Biol.">
        <title>The bagworm genome reveals a unique fibroin gene that provides high tensile strength.</title>
        <authorList>
            <person name="Kono N."/>
            <person name="Nakamura H."/>
            <person name="Ohtoshi R."/>
            <person name="Tomita M."/>
            <person name="Numata K."/>
            <person name="Arakawa K."/>
        </authorList>
    </citation>
    <scope>NUCLEOTIDE SEQUENCE [LARGE SCALE GENOMIC DNA]</scope>
</reference>
<accession>A0A4C1YSA4</accession>
<keyword evidence="4" id="KW-1185">Reference proteome</keyword>
<dbReference type="STRING" id="151549.A0A4C1YSA4"/>
<evidence type="ECO:0000313" key="3">
    <source>
        <dbReference type="EMBL" id="GBP77714.1"/>
    </source>
</evidence>
<sequence>MYIRYKAELKSEVISIGQLRVGGPLERAILFKTLADRIALPCALRRACSASAWCEVAIPEPEPEPVT</sequence>
<evidence type="ECO:0000313" key="4">
    <source>
        <dbReference type="Proteomes" id="UP000299102"/>
    </source>
</evidence>
<keyword evidence="1" id="KW-0677">Repeat</keyword>
<comment type="caution">
    <text evidence="3">The sequence shown here is derived from an EMBL/GenBank/DDBJ whole genome shotgun (WGS) entry which is preliminary data.</text>
</comment>
<dbReference type="InterPro" id="IPR055164">
    <property type="entry name" value="EDR1/CTR1/ARMC3-like_pept-like"/>
</dbReference>
<dbReference type="Proteomes" id="UP000299102">
    <property type="component" value="Unassembled WGS sequence"/>
</dbReference>
<evidence type="ECO:0000256" key="1">
    <source>
        <dbReference type="ARBA" id="ARBA00022737"/>
    </source>
</evidence>
<dbReference type="Pfam" id="PF14381">
    <property type="entry name" value="EDR1_CTR1_ARMC3_pept"/>
    <property type="match status" value="1"/>
</dbReference>
<protein>
    <recommendedName>
        <fullName evidence="2">EDR1/CTR1/ARMC3-like peptidase-like domain-containing protein</fullName>
    </recommendedName>
</protein>